<keyword evidence="5 9" id="KW-0812">Transmembrane</keyword>
<comment type="catalytic activity">
    <reaction evidence="9">
        <text>N-terminal S-1,2-diacyl-sn-glyceryl-L-cysteinyl-[lipoprotein] + a glycerophospholipid = N-acyl-S-1,2-diacyl-sn-glyceryl-L-cysteinyl-[lipoprotein] + a 2-acyl-sn-glycero-3-phospholipid + H(+)</text>
        <dbReference type="Rhea" id="RHEA:48228"/>
        <dbReference type="Rhea" id="RHEA-COMP:14681"/>
        <dbReference type="Rhea" id="RHEA-COMP:14684"/>
        <dbReference type="ChEBI" id="CHEBI:15378"/>
        <dbReference type="ChEBI" id="CHEBI:136912"/>
        <dbReference type="ChEBI" id="CHEBI:140656"/>
        <dbReference type="ChEBI" id="CHEBI:140657"/>
        <dbReference type="ChEBI" id="CHEBI:140660"/>
        <dbReference type="EC" id="2.3.1.269"/>
    </reaction>
</comment>
<dbReference type="EMBL" id="CP048877">
    <property type="protein sequence ID" value="QIJ72148.1"/>
    <property type="molecule type" value="Genomic_DNA"/>
</dbReference>
<comment type="subcellular location">
    <subcellularLocation>
        <location evidence="1 9">Cell membrane</location>
        <topology evidence="1 9">Multi-pass membrane protein</topology>
    </subcellularLocation>
</comment>
<comment type="similarity">
    <text evidence="2 9">Belongs to the CN hydrolase family. Apolipoprotein N-acyltransferase subfamily.</text>
</comment>
<comment type="function">
    <text evidence="9">Catalyzes the phospholipid dependent N-acylation of the N-terminal cysteine of apolipoprotein, the last step in lipoprotein maturation.</text>
</comment>
<evidence type="ECO:0000313" key="11">
    <source>
        <dbReference type="Proteomes" id="UP000502179"/>
    </source>
</evidence>
<dbReference type="PANTHER" id="PTHR38686:SF1">
    <property type="entry name" value="APOLIPOPROTEIN N-ACYLTRANSFERASE"/>
    <property type="match status" value="1"/>
</dbReference>
<feature type="transmembrane region" description="Helical" evidence="9">
    <location>
        <begin position="161"/>
        <end position="180"/>
    </location>
</feature>
<proteinExistence type="inferred from homology"/>
<dbReference type="HAMAP" id="MF_01148">
    <property type="entry name" value="Lnt"/>
    <property type="match status" value="1"/>
</dbReference>
<feature type="transmembrane region" description="Helical" evidence="9">
    <location>
        <begin position="486"/>
        <end position="506"/>
    </location>
</feature>
<organism evidence="10 11">
    <name type="scientific">Thermosulfuriphilus ammonigenes</name>
    <dbReference type="NCBI Taxonomy" id="1936021"/>
    <lineage>
        <taxon>Bacteria</taxon>
        <taxon>Pseudomonadati</taxon>
        <taxon>Thermodesulfobacteriota</taxon>
        <taxon>Thermodesulfobacteria</taxon>
        <taxon>Thermodesulfobacteriales</taxon>
        <taxon>Thermodesulfobacteriaceae</taxon>
        <taxon>Thermosulfuriphilus</taxon>
    </lineage>
</organism>
<evidence type="ECO:0000256" key="6">
    <source>
        <dbReference type="ARBA" id="ARBA00022989"/>
    </source>
</evidence>
<feature type="transmembrane region" description="Helical" evidence="9">
    <location>
        <begin position="26"/>
        <end position="42"/>
    </location>
</feature>
<feature type="transmembrane region" description="Helical" evidence="9">
    <location>
        <begin position="187"/>
        <end position="206"/>
    </location>
</feature>
<keyword evidence="6 9" id="KW-1133">Transmembrane helix</keyword>
<dbReference type="SUPFAM" id="SSF56317">
    <property type="entry name" value="Carbon-nitrogen hydrolase"/>
    <property type="match status" value="1"/>
</dbReference>
<dbReference type="Pfam" id="PF20154">
    <property type="entry name" value="LNT_N"/>
    <property type="match status" value="1"/>
</dbReference>
<sequence>MIPLLLALVSAGLLLLSYPKFGYYPLAWGALVPLMILCELPAQEAAKYALLSGTVFFTGLLYWLIHVLNYYGFVPLPGALGLIGLLSLYLGGYFAIWSLALSYLQRRLTGWYLIFYPFLSAALFVGLEYLREKALSGFPWGSLWASQAPWPAITVSSRLTGPWGITFLIVSTNAAFYLLLRRGFKPPALVGAFLGLLLPILALGYGQTKLKAPVEFLGLKVGIIQANISQDKKWDPAFQRETLRIYENLSKQAVQKGAQLIIWPETATPFIFHPEEGLGKEVLSIAKQLDVYLLFGAPIATLGPEGLSYHNSAFLVSPEGKIIDRYDKQHLVPFGEYVPGGGRIPFLRKLVGPSGDYRPGPLDHPLAWSGPRMGVLICFEAIFPELARREALRGAKVLINLTNDAWFGRSAGPWQHFALARIRTAETGLPLIRIANTGISGLIDPYGRILSRGPLEESWYQIVNLPSPQPATIYLQLGPLLPRTCLAMVMIVLGLLALEAIGLKGLSKRLE</sequence>
<evidence type="ECO:0000256" key="9">
    <source>
        <dbReference type="HAMAP-Rule" id="MF_01148"/>
    </source>
</evidence>
<evidence type="ECO:0000256" key="4">
    <source>
        <dbReference type="ARBA" id="ARBA00022679"/>
    </source>
</evidence>
<accession>A0A6G7PXH1</accession>
<dbReference type="RefSeq" id="WP_166032366.1">
    <property type="nucleotide sequence ID" value="NZ_CP048877.1"/>
</dbReference>
<dbReference type="InterPro" id="IPR003010">
    <property type="entry name" value="C-N_Hydrolase"/>
</dbReference>
<keyword evidence="3 9" id="KW-1003">Cell membrane</keyword>
<feature type="transmembrane region" description="Helical" evidence="9">
    <location>
        <begin position="49"/>
        <end position="73"/>
    </location>
</feature>
<dbReference type="AlphaFoldDB" id="A0A6G7PXH1"/>
<keyword evidence="10" id="KW-0449">Lipoprotein</keyword>
<name>A0A6G7PXH1_9BACT</name>
<reference evidence="10 11" key="1">
    <citation type="submission" date="2020-02" db="EMBL/GenBank/DDBJ databases">
        <title>Genome analysis of Thermosulfuriphilus ammonigenes ST65T, an anaerobic thermophilic chemolithoautotrophic bacterium isolated from a deep-sea hydrothermal vent.</title>
        <authorList>
            <person name="Slobodkina G."/>
            <person name="Allioux M."/>
            <person name="Merkel A."/>
            <person name="Alain K."/>
            <person name="Jebbar M."/>
            <person name="Slobodkin A."/>
        </authorList>
    </citation>
    <scope>NUCLEOTIDE SEQUENCE [LARGE SCALE GENOMIC DNA]</scope>
    <source>
        <strain evidence="10 11">ST65</strain>
    </source>
</reference>
<dbReference type="GO" id="GO:0016410">
    <property type="term" value="F:N-acyltransferase activity"/>
    <property type="evidence" value="ECO:0007669"/>
    <property type="project" value="UniProtKB-UniRule"/>
</dbReference>
<evidence type="ECO:0000256" key="2">
    <source>
        <dbReference type="ARBA" id="ARBA00010065"/>
    </source>
</evidence>
<dbReference type="Gene3D" id="3.60.110.10">
    <property type="entry name" value="Carbon-nitrogen hydrolase"/>
    <property type="match status" value="1"/>
</dbReference>
<dbReference type="GO" id="GO:0042158">
    <property type="term" value="P:lipoprotein biosynthetic process"/>
    <property type="evidence" value="ECO:0007669"/>
    <property type="project" value="UniProtKB-UniRule"/>
</dbReference>
<dbReference type="Pfam" id="PF00795">
    <property type="entry name" value="CN_hydrolase"/>
    <property type="match status" value="1"/>
</dbReference>
<dbReference type="InterPro" id="IPR004563">
    <property type="entry name" value="Apolipo_AcylTrfase"/>
</dbReference>
<feature type="transmembrane region" description="Helical" evidence="9">
    <location>
        <begin position="111"/>
        <end position="130"/>
    </location>
</feature>
<keyword evidence="8 9" id="KW-0012">Acyltransferase</keyword>
<comment type="pathway">
    <text evidence="9">Protein modification; lipoprotein biosynthesis (N-acyl transfer).</text>
</comment>
<dbReference type="PANTHER" id="PTHR38686">
    <property type="entry name" value="APOLIPOPROTEIN N-ACYLTRANSFERASE"/>
    <property type="match status" value="1"/>
</dbReference>
<dbReference type="UniPathway" id="UPA00666"/>
<keyword evidence="11" id="KW-1185">Reference proteome</keyword>
<gene>
    <name evidence="9 10" type="primary">lnt</name>
    <name evidence="10" type="ORF">G4V39_07650</name>
</gene>
<keyword evidence="4 9" id="KW-0808">Transferase</keyword>
<feature type="transmembrane region" description="Helical" evidence="9">
    <location>
        <begin position="79"/>
        <end position="104"/>
    </location>
</feature>
<evidence type="ECO:0000256" key="3">
    <source>
        <dbReference type="ARBA" id="ARBA00022475"/>
    </source>
</evidence>
<dbReference type="EC" id="2.3.1.269" evidence="9"/>
<dbReference type="InterPro" id="IPR036526">
    <property type="entry name" value="C-N_Hydrolase_sf"/>
</dbReference>
<dbReference type="NCBIfam" id="TIGR00546">
    <property type="entry name" value="lnt"/>
    <property type="match status" value="1"/>
</dbReference>
<evidence type="ECO:0000313" key="10">
    <source>
        <dbReference type="EMBL" id="QIJ72148.1"/>
    </source>
</evidence>
<dbReference type="CDD" id="cd07571">
    <property type="entry name" value="ALP_N-acyl_transferase"/>
    <property type="match status" value="1"/>
</dbReference>
<keyword evidence="7 9" id="KW-0472">Membrane</keyword>
<evidence type="ECO:0000256" key="5">
    <source>
        <dbReference type="ARBA" id="ARBA00022692"/>
    </source>
</evidence>
<evidence type="ECO:0000256" key="1">
    <source>
        <dbReference type="ARBA" id="ARBA00004651"/>
    </source>
</evidence>
<protein>
    <recommendedName>
        <fullName evidence="9">Apolipoprotein N-acyltransferase</fullName>
        <shortName evidence="9">ALP N-acyltransferase</shortName>
        <ecNumber evidence="9">2.3.1.269</ecNumber>
    </recommendedName>
</protein>
<evidence type="ECO:0000256" key="8">
    <source>
        <dbReference type="ARBA" id="ARBA00023315"/>
    </source>
</evidence>
<dbReference type="PROSITE" id="PS50263">
    <property type="entry name" value="CN_HYDROLASE"/>
    <property type="match status" value="1"/>
</dbReference>
<evidence type="ECO:0000256" key="7">
    <source>
        <dbReference type="ARBA" id="ARBA00023136"/>
    </source>
</evidence>
<dbReference type="GO" id="GO:0005886">
    <property type="term" value="C:plasma membrane"/>
    <property type="evidence" value="ECO:0007669"/>
    <property type="project" value="UniProtKB-SubCell"/>
</dbReference>
<dbReference type="KEGG" id="tav:G4V39_07650"/>
<dbReference type="Proteomes" id="UP000502179">
    <property type="component" value="Chromosome"/>
</dbReference>
<dbReference type="InterPro" id="IPR045378">
    <property type="entry name" value="LNT_N"/>
</dbReference>